<feature type="compositionally biased region" description="Basic and acidic residues" evidence="5">
    <location>
        <begin position="477"/>
        <end position="491"/>
    </location>
</feature>
<feature type="compositionally biased region" description="Polar residues" evidence="5">
    <location>
        <begin position="251"/>
        <end position="261"/>
    </location>
</feature>
<feature type="compositionally biased region" description="Pro residues" evidence="5">
    <location>
        <begin position="354"/>
        <end position="367"/>
    </location>
</feature>
<comment type="subcellular location">
    <subcellularLocation>
        <location evidence="1">Nucleus</location>
    </subcellularLocation>
</comment>
<dbReference type="InterPro" id="IPR033316">
    <property type="entry name" value="RBBP8-like"/>
</dbReference>
<feature type="compositionally biased region" description="Polar residues" evidence="5">
    <location>
        <begin position="651"/>
        <end position="661"/>
    </location>
</feature>
<name>A0ABR1J0M9_9AGAR</name>
<feature type="compositionally biased region" description="Low complexity" evidence="5">
    <location>
        <begin position="368"/>
        <end position="377"/>
    </location>
</feature>
<evidence type="ECO:0000256" key="1">
    <source>
        <dbReference type="ARBA" id="ARBA00004123"/>
    </source>
</evidence>
<dbReference type="Proteomes" id="UP001498398">
    <property type="component" value="Unassembled WGS sequence"/>
</dbReference>
<evidence type="ECO:0000256" key="2">
    <source>
        <dbReference type="ARBA" id="ARBA00022763"/>
    </source>
</evidence>
<accession>A0ABR1J0M9</accession>
<dbReference type="EMBL" id="JBANRG010000057">
    <property type="protein sequence ID" value="KAK7442761.1"/>
    <property type="molecule type" value="Genomic_DNA"/>
</dbReference>
<dbReference type="PANTHER" id="PTHR15107:SF0">
    <property type="entry name" value="DNA ENDONUCLEASE ACTIVATOR CTP1 C-TERMINAL DOMAIN-CONTAINING PROTEIN"/>
    <property type="match status" value="1"/>
</dbReference>
<protein>
    <recommendedName>
        <fullName evidence="6">DNA endonuclease activator Ctp1 C-terminal domain-containing protein</fullName>
    </recommendedName>
</protein>
<feature type="compositionally biased region" description="Polar residues" evidence="5">
    <location>
        <begin position="397"/>
        <end position="409"/>
    </location>
</feature>
<evidence type="ECO:0000313" key="8">
    <source>
        <dbReference type="Proteomes" id="UP001498398"/>
    </source>
</evidence>
<dbReference type="Pfam" id="PF08573">
    <property type="entry name" value="SAE2"/>
    <property type="match status" value="1"/>
</dbReference>
<feature type="compositionally biased region" description="Basic and acidic residues" evidence="5">
    <location>
        <begin position="224"/>
        <end position="240"/>
    </location>
</feature>
<dbReference type="PANTHER" id="PTHR15107">
    <property type="entry name" value="RETINOBLASTOMA BINDING PROTEIN 8"/>
    <property type="match status" value="1"/>
</dbReference>
<feature type="compositionally biased region" description="Acidic residues" evidence="5">
    <location>
        <begin position="677"/>
        <end position="688"/>
    </location>
</feature>
<sequence>MPAGQEFSGSKLRERDKRVLETHQLEIKELHQRLENSKHEKEEVWRKFFDVNNVATRIAAALGFSGPTEAQEFIDKHDGATSYRDCIERYKAVEMERDDAVGGMEALREENERLKAENESLKSQWTQARKDSQQLAHVQTRYNQLLSTHGTTKTRLEETWTKWQKFKDWLFGLEETKPGLTPEQKNAEVYKYFLRKWQKTMKVGRDGVPADFLKVAEEDIKEHAPVMVKKPVDTPRRESSSHPSPLNPSSKANQDSSSTPLSGKIVAESKPLAQIKDEDVFLNPNTLVTPPRSGGIKRSFAFANTGSSAINDTPAMTLVALTSPMIDTEPVPTSPLPPSSPASSETETETQPLCFPPRRLPPPPTAPPASSTRTPLTFEPIGASGSPISNRRRSDIGVTSGSGSETQSDANDEHVRKYRRVSEGSNNTSTRVPSPVKDESMIDLTHIPTSSPSPVPIPAPSPSSRPPVSTGRRAKVKAKDREKEKDKENDQTPKSSRTVNDNYTGTVKGKGKGKGKGKEKARDEEISLVTPVSVAKTAAKGKQKDDGSKSTPATATGTKGKDKGAIDYSVYKGRGRYGKEAAAANEQDKTLNALYAINPERNDGLDYQFENVERNKEKRKRLDAGDCECCREYYEAIGPMPPRLQPPLWRSPTNSPVSQKRTNPKRPKPCPHHSQSTDEDDDVVEIDDSFGSQPPKASTSRAHGHASASTSSRKKEKEKQKEIESHRQTVSRHRKEWARGNTPPRFWEIGLPNTQEVADINELAMEQHRRKMEMAERESRKKDGKYVRRR</sequence>
<feature type="compositionally biased region" description="Polar residues" evidence="5">
    <location>
        <begin position="492"/>
        <end position="505"/>
    </location>
</feature>
<evidence type="ECO:0000313" key="7">
    <source>
        <dbReference type="EMBL" id="KAK7442761.1"/>
    </source>
</evidence>
<keyword evidence="3" id="KW-0539">Nucleus</keyword>
<proteinExistence type="predicted"/>
<organism evidence="7 8">
    <name type="scientific">Marasmiellus scandens</name>
    <dbReference type="NCBI Taxonomy" id="2682957"/>
    <lineage>
        <taxon>Eukaryota</taxon>
        <taxon>Fungi</taxon>
        <taxon>Dikarya</taxon>
        <taxon>Basidiomycota</taxon>
        <taxon>Agaricomycotina</taxon>
        <taxon>Agaricomycetes</taxon>
        <taxon>Agaricomycetidae</taxon>
        <taxon>Agaricales</taxon>
        <taxon>Marasmiineae</taxon>
        <taxon>Omphalotaceae</taxon>
        <taxon>Marasmiellus</taxon>
    </lineage>
</organism>
<evidence type="ECO:0000256" key="4">
    <source>
        <dbReference type="SAM" id="Coils"/>
    </source>
</evidence>
<keyword evidence="4" id="KW-0175">Coiled coil</keyword>
<feature type="compositionally biased region" description="Polar residues" evidence="5">
    <location>
        <begin position="423"/>
        <end position="432"/>
    </location>
</feature>
<keyword evidence="8" id="KW-1185">Reference proteome</keyword>
<feature type="compositionally biased region" description="Basic residues" evidence="5">
    <location>
        <begin position="662"/>
        <end position="671"/>
    </location>
</feature>
<feature type="compositionally biased region" description="Low complexity" evidence="5">
    <location>
        <begin position="341"/>
        <end position="352"/>
    </location>
</feature>
<feature type="region of interest" description="Disordered" evidence="5">
    <location>
        <begin position="769"/>
        <end position="790"/>
    </location>
</feature>
<gene>
    <name evidence="7" type="ORF">VKT23_016008</name>
</gene>
<feature type="compositionally biased region" description="Polar residues" evidence="5">
    <location>
        <begin position="690"/>
        <end position="701"/>
    </location>
</feature>
<reference evidence="7 8" key="1">
    <citation type="submission" date="2024-01" db="EMBL/GenBank/DDBJ databases">
        <title>A draft genome for the cacao thread blight pathogen Marasmiellus scandens.</title>
        <authorList>
            <person name="Baruah I.K."/>
            <person name="Leung J."/>
            <person name="Bukari Y."/>
            <person name="Amoako-Attah I."/>
            <person name="Meinhardt L.W."/>
            <person name="Bailey B.A."/>
            <person name="Cohen S.P."/>
        </authorList>
    </citation>
    <scope>NUCLEOTIDE SEQUENCE [LARGE SCALE GENOMIC DNA]</scope>
    <source>
        <strain evidence="7 8">GH-19</strain>
    </source>
</reference>
<evidence type="ECO:0000256" key="5">
    <source>
        <dbReference type="SAM" id="MobiDB-lite"/>
    </source>
</evidence>
<evidence type="ECO:0000259" key="6">
    <source>
        <dbReference type="Pfam" id="PF08573"/>
    </source>
</evidence>
<feature type="compositionally biased region" description="Low complexity" evidence="5">
    <location>
        <begin position="241"/>
        <end position="250"/>
    </location>
</feature>
<feature type="compositionally biased region" description="Basic and acidic residues" evidence="5">
    <location>
        <begin position="516"/>
        <end position="525"/>
    </location>
</feature>
<feature type="coiled-coil region" evidence="4">
    <location>
        <begin position="97"/>
        <end position="131"/>
    </location>
</feature>
<feature type="domain" description="DNA endonuclease activator Ctp1 C-terminal" evidence="6">
    <location>
        <begin position="608"/>
        <end position="756"/>
    </location>
</feature>
<keyword evidence="2" id="KW-0227">DNA damage</keyword>
<feature type="coiled-coil region" evidence="4">
    <location>
        <begin position="13"/>
        <end position="40"/>
    </location>
</feature>
<evidence type="ECO:0000256" key="3">
    <source>
        <dbReference type="ARBA" id="ARBA00023242"/>
    </source>
</evidence>
<feature type="region of interest" description="Disordered" evidence="5">
    <location>
        <begin position="224"/>
        <end position="263"/>
    </location>
</feature>
<feature type="region of interest" description="Disordered" evidence="5">
    <location>
        <begin position="638"/>
        <end position="750"/>
    </location>
</feature>
<dbReference type="InterPro" id="IPR013882">
    <property type="entry name" value="Ctp1_C"/>
</dbReference>
<feature type="compositionally biased region" description="Basic and acidic residues" evidence="5">
    <location>
        <begin position="713"/>
        <end position="727"/>
    </location>
</feature>
<feature type="region of interest" description="Disordered" evidence="5">
    <location>
        <begin position="326"/>
        <end position="565"/>
    </location>
</feature>
<comment type="caution">
    <text evidence="7">The sequence shown here is derived from an EMBL/GenBank/DDBJ whole genome shotgun (WGS) entry which is preliminary data.</text>
</comment>
<feature type="compositionally biased region" description="Basic and acidic residues" evidence="5">
    <location>
        <begin position="772"/>
        <end position="790"/>
    </location>
</feature>
<feature type="compositionally biased region" description="Pro residues" evidence="5">
    <location>
        <begin position="451"/>
        <end position="465"/>
    </location>
</feature>